<dbReference type="Gene3D" id="3.40.50.720">
    <property type="entry name" value="NAD(P)-binding Rossmann-like Domain"/>
    <property type="match status" value="1"/>
</dbReference>
<evidence type="ECO:0000313" key="2">
    <source>
        <dbReference type="EMBL" id="GED71104.1"/>
    </source>
</evidence>
<dbReference type="EMBL" id="BJON01000019">
    <property type="protein sequence ID" value="GED71104.1"/>
    <property type="molecule type" value="Genomic_DNA"/>
</dbReference>
<dbReference type="InterPro" id="IPR016040">
    <property type="entry name" value="NAD(P)-bd_dom"/>
</dbReference>
<accession>A0A0K9YZP5</accession>
<dbReference type="PANTHER" id="PTHR43000">
    <property type="entry name" value="DTDP-D-GLUCOSE 4,6-DEHYDRATASE-RELATED"/>
    <property type="match status" value="1"/>
</dbReference>
<reference evidence="3" key="2">
    <citation type="submission" date="2015-07" db="EMBL/GenBank/DDBJ databases">
        <title>MeaNS - Measles Nucleotide Surveillance Program.</title>
        <authorList>
            <person name="Tran T."/>
            <person name="Druce J."/>
        </authorList>
    </citation>
    <scope>NUCLEOTIDE SEQUENCE</scope>
    <source>
        <strain evidence="3">DSM 9887</strain>
    </source>
</reference>
<dbReference type="InterPro" id="IPR036291">
    <property type="entry name" value="NAD(P)-bd_dom_sf"/>
</dbReference>
<evidence type="ECO:0000313" key="5">
    <source>
        <dbReference type="Proteomes" id="UP000319578"/>
    </source>
</evidence>
<evidence type="ECO:0000313" key="3">
    <source>
        <dbReference type="EMBL" id="KNB74169.1"/>
    </source>
</evidence>
<dbReference type="RefSeq" id="WP_049738173.1">
    <property type="nucleotide sequence ID" value="NZ_BJON01000019.1"/>
</dbReference>
<dbReference type="Gene3D" id="3.90.25.10">
    <property type="entry name" value="UDP-galactose 4-epimerase, domain 1"/>
    <property type="match status" value="1"/>
</dbReference>
<dbReference type="Proteomes" id="UP000036834">
    <property type="component" value="Unassembled WGS sequence"/>
</dbReference>
<dbReference type="Proteomes" id="UP000319578">
    <property type="component" value="Unassembled WGS sequence"/>
</dbReference>
<reference evidence="4" key="1">
    <citation type="submission" date="2015-07" db="EMBL/GenBank/DDBJ databases">
        <title>Genome sequencing project for genomic taxonomy and phylogenomics of Bacillus-like bacteria.</title>
        <authorList>
            <person name="Liu B."/>
            <person name="Wang J."/>
            <person name="Zhu Y."/>
            <person name="Liu G."/>
            <person name="Chen Q."/>
            <person name="Chen Z."/>
            <person name="Lan J."/>
            <person name="Che J."/>
            <person name="Ge C."/>
            <person name="Shi H."/>
            <person name="Pan Z."/>
            <person name="Liu X."/>
        </authorList>
    </citation>
    <scope>NUCLEOTIDE SEQUENCE [LARGE SCALE GENOMIC DNA]</scope>
    <source>
        <strain evidence="4">DSM 9887</strain>
    </source>
</reference>
<feature type="domain" description="NAD(P)-binding" evidence="1">
    <location>
        <begin position="14"/>
        <end position="330"/>
    </location>
</feature>
<dbReference type="OrthoDB" id="9779041at2"/>
<protein>
    <submittedName>
        <fullName evidence="3">CDP-glucose 4,6-dehydratase</fullName>
    </submittedName>
</protein>
<comment type="caution">
    <text evidence="3">The sequence shown here is derived from an EMBL/GenBank/DDBJ whole genome shotgun (WGS) entry which is preliminary data.</text>
</comment>
<evidence type="ECO:0000259" key="1">
    <source>
        <dbReference type="Pfam" id="PF16363"/>
    </source>
</evidence>
<name>A0A0K9YZP5_9BACL</name>
<dbReference type="NCBIfam" id="TIGR02622">
    <property type="entry name" value="CDP_4_6_dhtase"/>
    <property type="match status" value="1"/>
</dbReference>
<dbReference type="CDD" id="cd05252">
    <property type="entry name" value="CDP_GD_SDR_e"/>
    <property type="match status" value="1"/>
</dbReference>
<dbReference type="SUPFAM" id="SSF51735">
    <property type="entry name" value="NAD(P)-binding Rossmann-fold domains"/>
    <property type="match status" value="1"/>
</dbReference>
<reference evidence="2 5" key="3">
    <citation type="submission" date="2019-06" db="EMBL/GenBank/DDBJ databases">
        <title>Whole genome shotgun sequence of Brevibacillus reuszeri NBRC 15719.</title>
        <authorList>
            <person name="Hosoyama A."/>
            <person name="Uohara A."/>
            <person name="Ohji S."/>
            <person name="Ichikawa N."/>
        </authorList>
    </citation>
    <scope>NUCLEOTIDE SEQUENCE [LARGE SCALE GENOMIC DNA]</scope>
    <source>
        <strain evidence="2 5">NBRC 15719</strain>
    </source>
</reference>
<gene>
    <name evidence="2" type="primary">rfbG</name>
    <name evidence="3" type="ORF">ADS79_07815</name>
    <name evidence="2" type="ORF">BRE01_48060</name>
</gene>
<organism evidence="3 4">
    <name type="scientific">Brevibacillus reuszeri</name>
    <dbReference type="NCBI Taxonomy" id="54915"/>
    <lineage>
        <taxon>Bacteria</taxon>
        <taxon>Bacillati</taxon>
        <taxon>Bacillota</taxon>
        <taxon>Bacilli</taxon>
        <taxon>Bacillales</taxon>
        <taxon>Paenibacillaceae</taxon>
        <taxon>Brevibacillus</taxon>
    </lineage>
</organism>
<keyword evidence="5" id="KW-1185">Reference proteome</keyword>
<dbReference type="Pfam" id="PF16363">
    <property type="entry name" value="GDP_Man_Dehyd"/>
    <property type="match status" value="1"/>
</dbReference>
<dbReference type="PATRIC" id="fig|54915.3.peg.7003"/>
<dbReference type="EMBL" id="LGIQ01000005">
    <property type="protein sequence ID" value="KNB74169.1"/>
    <property type="molecule type" value="Genomic_DNA"/>
</dbReference>
<dbReference type="STRING" id="54915.ADS79_07815"/>
<dbReference type="InterPro" id="IPR013445">
    <property type="entry name" value="CDP_4_6_deHydtase"/>
</dbReference>
<proteinExistence type="predicted"/>
<sequence length="363" mass="40648">MLDKGFWKSKNVFLTGHTGFKGSWMCLVLHALGAQITGYSLAPQTKPSLFQHCGIEALLHSHICGDVRNKDDVTKVLLVAQPDIVIHMAAQPLVGMSYVDPLTTYETNVMGTVHVFEAIRKASLVQAPIKAVINVTTDKCYENKEWSWGYREVDTLGGHDPYSNSKACSELVTASYRQSFFRSGAAAHQIGIATARAGNVIGGGDWTEGRLIPDLLRSLLNGEKVVLRHPYAIRPWQHVLESVCGYLLLAEKLWKDGQRYSSSWNFGPSPEDAKTVEWVTARLCEKWGAEASYQITGSSPFHEATYLKLDCSKAITELGWRPRWSLEQALDAVVEWTRAYQQKKEMQHFCLEQIDHYLKEGAS</sequence>
<dbReference type="AlphaFoldDB" id="A0A0K9YZP5"/>
<evidence type="ECO:0000313" key="4">
    <source>
        <dbReference type="Proteomes" id="UP000036834"/>
    </source>
</evidence>